<evidence type="ECO:0000259" key="8">
    <source>
        <dbReference type="Pfam" id="PF16113"/>
    </source>
</evidence>
<dbReference type="InterPro" id="IPR006176">
    <property type="entry name" value="3-OHacyl-CoA_DH_NAD-bd"/>
</dbReference>
<dbReference type="InterPro" id="IPR008927">
    <property type="entry name" value="6-PGluconate_DH-like_C_sf"/>
</dbReference>
<dbReference type="InterPro" id="IPR036291">
    <property type="entry name" value="NAD(P)-bd_dom_sf"/>
</dbReference>
<evidence type="ECO:0000256" key="2">
    <source>
        <dbReference type="ARBA" id="ARBA00023027"/>
    </source>
</evidence>
<gene>
    <name evidence="9" type="ORF">KC729_05840</name>
</gene>
<dbReference type="CDD" id="cd06558">
    <property type="entry name" value="crotonase-like"/>
    <property type="match status" value="1"/>
</dbReference>
<dbReference type="SUPFAM" id="SSF52096">
    <property type="entry name" value="ClpP/crotonase"/>
    <property type="match status" value="1"/>
</dbReference>
<evidence type="ECO:0000259" key="7">
    <source>
        <dbReference type="Pfam" id="PF02737"/>
    </source>
</evidence>
<dbReference type="InterPro" id="IPR006108">
    <property type="entry name" value="3HC_DH_C"/>
</dbReference>
<keyword evidence="3" id="KW-0456">Lyase</keyword>
<dbReference type="PANTHER" id="PTHR48075:SF5">
    <property type="entry name" value="3-HYDROXYBUTYRYL-COA DEHYDROGENASE"/>
    <property type="match status" value="1"/>
</dbReference>
<dbReference type="InterPro" id="IPR045004">
    <property type="entry name" value="ECH_dom"/>
</dbReference>
<dbReference type="GO" id="GO:0006631">
    <property type="term" value="P:fatty acid metabolic process"/>
    <property type="evidence" value="ECO:0007669"/>
    <property type="project" value="InterPro"/>
</dbReference>
<evidence type="ECO:0000256" key="3">
    <source>
        <dbReference type="ARBA" id="ARBA00023239"/>
    </source>
</evidence>
<dbReference type="PANTHER" id="PTHR48075">
    <property type="entry name" value="3-HYDROXYACYL-COA DEHYDROGENASE FAMILY PROTEIN"/>
    <property type="match status" value="1"/>
</dbReference>
<evidence type="ECO:0000259" key="6">
    <source>
        <dbReference type="Pfam" id="PF00725"/>
    </source>
</evidence>
<dbReference type="Proteomes" id="UP000697710">
    <property type="component" value="Unassembled WGS sequence"/>
</dbReference>
<proteinExistence type="predicted"/>
<keyword evidence="1" id="KW-0560">Oxidoreductase</keyword>
<organism evidence="9 10">
    <name type="scientific">Eiseniibacteriota bacterium</name>
    <dbReference type="NCBI Taxonomy" id="2212470"/>
    <lineage>
        <taxon>Bacteria</taxon>
        <taxon>Candidatus Eiseniibacteriota</taxon>
    </lineage>
</organism>
<dbReference type="InterPro" id="IPR006180">
    <property type="entry name" value="3-OHacyl-CoA_DH_CS"/>
</dbReference>
<dbReference type="EMBL" id="JAGQHR010000123">
    <property type="protein sequence ID" value="MCA9727187.1"/>
    <property type="molecule type" value="Genomic_DNA"/>
</dbReference>
<evidence type="ECO:0000256" key="5">
    <source>
        <dbReference type="ARBA" id="ARBA00049556"/>
    </source>
</evidence>
<evidence type="ECO:0000256" key="4">
    <source>
        <dbReference type="ARBA" id="ARBA00023268"/>
    </source>
</evidence>
<feature type="domain" description="Enoyl-CoA hydratase/isomerase" evidence="8">
    <location>
        <begin position="384"/>
        <end position="465"/>
    </location>
</feature>
<evidence type="ECO:0000256" key="1">
    <source>
        <dbReference type="ARBA" id="ARBA00023002"/>
    </source>
</evidence>
<comment type="caution">
    <text evidence="9">The sequence shown here is derived from an EMBL/GenBank/DDBJ whole genome shotgun (WGS) entry which is preliminary data.</text>
</comment>
<keyword evidence="4" id="KW-0511">Multifunctional enzyme</keyword>
<protein>
    <submittedName>
        <fullName evidence="9">Enoyl-CoA hydratase/isomerase family protein</fullName>
    </submittedName>
</protein>
<feature type="domain" description="3-hydroxyacyl-CoA dehydrogenase NAD binding" evidence="7">
    <location>
        <begin position="6"/>
        <end position="184"/>
    </location>
</feature>
<dbReference type="GO" id="GO:0003857">
    <property type="term" value="F:(3S)-3-hydroxyacyl-CoA dehydrogenase (NAD+) activity"/>
    <property type="evidence" value="ECO:0007669"/>
    <property type="project" value="UniProtKB-EC"/>
</dbReference>
<keyword evidence="2" id="KW-0520">NAD</keyword>
<dbReference type="Pfam" id="PF02737">
    <property type="entry name" value="3HCDH_N"/>
    <property type="match status" value="1"/>
</dbReference>
<reference evidence="9" key="1">
    <citation type="submission" date="2020-04" db="EMBL/GenBank/DDBJ databases">
        <authorList>
            <person name="Zhang T."/>
        </authorList>
    </citation>
    <scope>NUCLEOTIDE SEQUENCE</scope>
    <source>
        <strain evidence="9">HKST-UBA01</strain>
    </source>
</reference>
<dbReference type="Pfam" id="PF16113">
    <property type="entry name" value="ECH_2"/>
    <property type="match status" value="1"/>
</dbReference>
<name>A0A956LY84_UNCEI</name>
<dbReference type="PROSITE" id="PS00067">
    <property type="entry name" value="3HCDH"/>
    <property type="match status" value="1"/>
</dbReference>
<sequence>MKPIETIAVVGAGNMGSGIAQKYAMEGFPVFLLDVDQAAIDRGAATIERMLGEAVDRKILPAEQALQVFNRITTTLDWARLSEADLVIEAVFEDLEVKRKVFAKLAEHTRPECILATNTSSFYVRQVAEVTPHPERVLGLHYFFHPAKNRLVEVIAGPQTPDEQLQRAWTLQEQIGKTPIASADAPGFIVNRFFVPFINEAARLLEQGVADAATIEQAAIEGFRIGLGPFQLMNVTGIAIGYHAAATLERELGAFYAPSGLIHEYMKSGRTFNRDELAATPDRSKFQEIQERLLGVTFHVACELVSEGVGSIEDVDIGARVGLRWARGPFELMNKVGIAEAARISGAVEARYGLETPQLLLEQKAEGTAFPIRLVKMRVDDGIATITFNRPDALNALNPQVADQLEARLDAAAGDPAVHGIVITGTGKAFVAGADIRFFLENMKSGQHARIAEFAVRGHALLKKIEQ</sequence>
<dbReference type="Gene3D" id="3.90.226.10">
    <property type="entry name" value="2-enoyl-CoA Hydratase, Chain A, domain 1"/>
    <property type="match status" value="1"/>
</dbReference>
<dbReference type="Gene3D" id="3.40.50.720">
    <property type="entry name" value="NAD(P)-binding Rossmann-like Domain"/>
    <property type="match status" value="1"/>
</dbReference>
<dbReference type="FunFam" id="3.40.50.720:FF:000009">
    <property type="entry name" value="Fatty oxidation complex, alpha subunit"/>
    <property type="match status" value="1"/>
</dbReference>
<feature type="domain" description="3-hydroxyacyl-CoA dehydrogenase C-terminal" evidence="6">
    <location>
        <begin position="291"/>
        <end position="365"/>
    </location>
</feature>
<evidence type="ECO:0000313" key="10">
    <source>
        <dbReference type="Proteomes" id="UP000697710"/>
    </source>
</evidence>
<dbReference type="SUPFAM" id="SSF48179">
    <property type="entry name" value="6-phosphogluconate dehydrogenase C-terminal domain-like"/>
    <property type="match status" value="2"/>
</dbReference>
<dbReference type="AlphaFoldDB" id="A0A956LY84"/>
<dbReference type="Pfam" id="PF00725">
    <property type="entry name" value="3HCDH"/>
    <property type="match status" value="2"/>
</dbReference>
<dbReference type="GO" id="GO:0016829">
    <property type="term" value="F:lyase activity"/>
    <property type="evidence" value="ECO:0007669"/>
    <property type="project" value="UniProtKB-KW"/>
</dbReference>
<dbReference type="Gene3D" id="1.10.1040.50">
    <property type="match status" value="1"/>
</dbReference>
<feature type="domain" description="3-hydroxyacyl-CoA dehydrogenase C-terminal" evidence="6">
    <location>
        <begin position="187"/>
        <end position="270"/>
    </location>
</feature>
<dbReference type="SUPFAM" id="SSF51735">
    <property type="entry name" value="NAD(P)-binding Rossmann-fold domains"/>
    <property type="match status" value="1"/>
</dbReference>
<evidence type="ECO:0000313" key="9">
    <source>
        <dbReference type="EMBL" id="MCA9727187.1"/>
    </source>
</evidence>
<dbReference type="InterPro" id="IPR029045">
    <property type="entry name" value="ClpP/crotonase-like_dom_sf"/>
</dbReference>
<dbReference type="GO" id="GO:0070403">
    <property type="term" value="F:NAD+ binding"/>
    <property type="evidence" value="ECO:0007669"/>
    <property type="project" value="InterPro"/>
</dbReference>
<accession>A0A956LY84</accession>
<reference evidence="9" key="2">
    <citation type="journal article" date="2021" name="Microbiome">
        <title>Successional dynamics and alternative stable states in a saline activated sludge microbial community over 9 years.</title>
        <authorList>
            <person name="Wang Y."/>
            <person name="Ye J."/>
            <person name="Ju F."/>
            <person name="Liu L."/>
            <person name="Boyd J.A."/>
            <person name="Deng Y."/>
            <person name="Parks D.H."/>
            <person name="Jiang X."/>
            <person name="Yin X."/>
            <person name="Woodcroft B.J."/>
            <person name="Tyson G.W."/>
            <person name="Hugenholtz P."/>
            <person name="Polz M.F."/>
            <person name="Zhang T."/>
        </authorList>
    </citation>
    <scope>NUCLEOTIDE SEQUENCE</scope>
    <source>
        <strain evidence="9">HKST-UBA01</strain>
    </source>
</reference>
<comment type="catalytic activity">
    <reaction evidence="5">
        <text>a (3S)-3-hydroxyacyl-CoA + NAD(+) = a 3-oxoacyl-CoA + NADH + H(+)</text>
        <dbReference type="Rhea" id="RHEA:22432"/>
        <dbReference type="ChEBI" id="CHEBI:15378"/>
        <dbReference type="ChEBI" id="CHEBI:57318"/>
        <dbReference type="ChEBI" id="CHEBI:57540"/>
        <dbReference type="ChEBI" id="CHEBI:57945"/>
        <dbReference type="ChEBI" id="CHEBI:90726"/>
        <dbReference type="EC" id="1.1.1.35"/>
    </reaction>
</comment>